<sequence>MIQRLRKFGLTPGRAVLMAGLGVALGWVWGPQLAAHFATPGDSDTVALRVPSGATTPPPNPRVGAPGGSAAPLAASNERETPRFSVEEAAGYDPFALPDWSPVAAQQMPDGSVAPTTADTTGSRFENLRRQGVAMILVSGGGHAAQVGDRTLHVGDVIDGFEVVGIGPTGVDFRPAPAPSTEGSRGA</sequence>
<dbReference type="EMBL" id="SJPR01000002">
    <property type="protein sequence ID" value="TWT98090.1"/>
    <property type="molecule type" value="Genomic_DNA"/>
</dbReference>
<dbReference type="OrthoDB" id="290774at2"/>
<organism evidence="2 3">
    <name type="scientific">Botrimarina colliarenosi</name>
    <dbReference type="NCBI Taxonomy" id="2528001"/>
    <lineage>
        <taxon>Bacteria</taxon>
        <taxon>Pseudomonadati</taxon>
        <taxon>Planctomycetota</taxon>
        <taxon>Planctomycetia</taxon>
        <taxon>Pirellulales</taxon>
        <taxon>Lacipirellulaceae</taxon>
        <taxon>Botrimarina</taxon>
    </lineage>
</organism>
<name>A0A5C6AF83_9BACT</name>
<feature type="compositionally biased region" description="Polar residues" evidence="1">
    <location>
        <begin position="114"/>
        <end position="123"/>
    </location>
</feature>
<keyword evidence="3" id="KW-1185">Reference proteome</keyword>
<evidence type="ECO:0000313" key="3">
    <source>
        <dbReference type="Proteomes" id="UP000317421"/>
    </source>
</evidence>
<dbReference type="Proteomes" id="UP000317421">
    <property type="component" value="Unassembled WGS sequence"/>
</dbReference>
<evidence type="ECO:0000256" key="1">
    <source>
        <dbReference type="SAM" id="MobiDB-lite"/>
    </source>
</evidence>
<feature type="region of interest" description="Disordered" evidence="1">
    <location>
        <begin position="49"/>
        <end position="83"/>
    </location>
</feature>
<protein>
    <submittedName>
        <fullName evidence="2">Uncharacterized protein</fullName>
    </submittedName>
</protein>
<dbReference type="AlphaFoldDB" id="A0A5C6AF83"/>
<gene>
    <name evidence="2" type="ORF">Pla108_22470</name>
</gene>
<reference evidence="2 3" key="1">
    <citation type="submission" date="2019-02" db="EMBL/GenBank/DDBJ databases">
        <title>Deep-cultivation of Planctomycetes and their phenomic and genomic characterization uncovers novel biology.</title>
        <authorList>
            <person name="Wiegand S."/>
            <person name="Jogler M."/>
            <person name="Boedeker C."/>
            <person name="Pinto D."/>
            <person name="Vollmers J."/>
            <person name="Rivas-Marin E."/>
            <person name="Kohn T."/>
            <person name="Peeters S.H."/>
            <person name="Heuer A."/>
            <person name="Rast P."/>
            <person name="Oberbeckmann S."/>
            <person name="Bunk B."/>
            <person name="Jeske O."/>
            <person name="Meyerdierks A."/>
            <person name="Storesund J.E."/>
            <person name="Kallscheuer N."/>
            <person name="Luecker S."/>
            <person name="Lage O.M."/>
            <person name="Pohl T."/>
            <person name="Merkel B.J."/>
            <person name="Hornburger P."/>
            <person name="Mueller R.-W."/>
            <person name="Bruemmer F."/>
            <person name="Labrenz M."/>
            <person name="Spormann A.M."/>
            <person name="Op Den Camp H."/>
            <person name="Overmann J."/>
            <person name="Amann R."/>
            <person name="Jetten M.S.M."/>
            <person name="Mascher T."/>
            <person name="Medema M.H."/>
            <person name="Devos D.P."/>
            <person name="Kaster A.-K."/>
            <person name="Ovreas L."/>
            <person name="Rohde M."/>
            <person name="Galperin M.Y."/>
            <person name="Jogler C."/>
        </authorList>
    </citation>
    <scope>NUCLEOTIDE SEQUENCE [LARGE SCALE GENOMIC DNA]</scope>
    <source>
        <strain evidence="2 3">Pla108</strain>
    </source>
</reference>
<feature type="region of interest" description="Disordered" evidence="1">
    <location>
        <begin position="101"/>
        <end position="123"/>
    </location>
</feature>
<proteinExistence type="predicted"/>
<comment type="caution">
    <text evidence="2">The sequence shown here is derived from an EMBL/GenBank/DDBJ whole genome shotgun (WGS) entry which is preliminary data.</text>
</comment>
<evidence type="ECO:0000313" key="2">
    <source>
        <dbReference type="EMBL" id="TWT98090.1"/>
    </source>
</evidence>
<accession>A0A5C6AF83</accession>